<keyword evidence="1" id="KW-0472">Membrane</keyword>
<name>A0ABV6Z159_UNCC1</name>
<dbReference type="EMBL" id="JBHPBY010000275">
    <property type="protein sequence ID" value="MFC1852167.1"/>
    <property type="molecule type" value="Genomic_DNA"/>
</dbReference>
<feature type="domain" description="Calcineurin-like phosphoesterase" evidence="2">
    <location>
        <begin position="148"/>
        <end position="310"/>
    </location>
</feature>
<keyword evidence="1" id="KW-0812">Transmembrane</keyword>
<accession>A0ABV6Z159</accession>
<dbReference type="CDD" id="cd07385">
    <property type="entry name" value="MPP_YkuE_C"/>
    <property type="match status" value="1"/>
</dbReference>
<keyword evidence="4" id="KW-1185">Reference proteome</keyword>
<dbReference type="Pfam" id="PF00149">
    <property type="entry name" value="Metallophos"/>
    <property type="match status" value="1"/>
</dbReference>
<organism evidence="3 4">
    <name type="scientific">candidate division CSSED10-310 bacterium</name>
    <dbReference type="NCBI Taxonomy" id="2855610"/>
    <lineage>
        <taxon>Bacteria</taxon>
        <taxon>Bacteria division CSSED10-310</taxon>
    </lineage>
</organism>
<dbReference type="InterPro" id="IPR004843">
    <property type="entry name" value="Calcineurin-like_PHP"/>
</dbReference>
<dbReference type="SUPFAM" id="SSF56300">
    <property type="entry name" value="Metallo-dependent phosphatases"/>
    <property type="match status" value="1"/>
</dbReference>
<feature type="transmembrane region" description="Helical" evidence="1">
    <location>
        <begin position="38"/>
        <end position="60"/>
    </location>
</feature>
<comment type="caution">
    <text evidence="3">The sequence shown here is derived from an EMBL/GenBank/DDBJ whole genome shotgun (WGS) entry which is preliminary data.</text>
</comment>
<reference evidence="3 4" key="1">
    <citation type="submission" date="2024-09" db="EMBL/GenBank/DDBJ databases">
        <title>Laminarin stimulates single cell rates of sulfate reduction while oxygen inhibits transcriptomic activity in coastal marine sediment.</title>
        <authorList>
            <person name="Lindsay M."/>
            <person name="Orcutt B."/>
            <person name="Emerson D."/>
            <person name="Stepanauskas R."/>
            <person name="D'Angelo T."/>
        </authorList>
    </citation>
    <scope>NUCLEOTIDE SEQUENCE [LARGE SCALE GENOMIC DNA]</scope>
    <source>
        <strain evidence="3">SAG AM-311-K15</strain>
    </source>
</reference>
<proteinExistence type="predicted"/>
<feature type="transmembrane region" description="Helical" evidence="1">
    <location>
        <begin position="101"/>
        <end position="121"/>
    </location>
</feature>
<evidence type="ECO:0000256" key="1">
    <source>
        <dbReference type="SAM" id="Phobius"/>
    </source>
</evidence>
<dbReference type="Proteomes" id="UP001594351">
    <property type="component" value="Unassembled WGS sequence"/>
</dbReference>
<dbReference type="PANTHER" id="PTHR31302">
    <property type="entry name" value="TRANSMEMBRANE PROTEIN WITH METALLOPHOSPHOESTERASE DOMAIN-RELATED"/>
    <property type="match status" value="1"/>
</dbReference>
<feature type="transmembrane region" description="Helical" evidence="1">
    <location>
        <begin position="6"/>
        <end position="26"/>
    </location>
</feature>
<dbReference type="Gene3D" id="3.60.21.10">
    <property type="match status" value="1"/>
</dbReference>
<dbReference type="InterPro" id="IPR051158">
    <property type="entry name" value="Metallophosphoesterase_sf"/>
</dbReference>
<feature type="transmembrane region" description="Helical" evidence="1">
    <location>
        <begin position="66"/>
        <end position="89"/>
    </location>
</feature>
<evidence type="ECO:0000313" key="3">
    <source>
        <dbReference type="EMBL" id="MFC1852167.1"/>
    </source>
</evidence>
<sequence length="367" mass="41188">MGRIIFFIIFLLTVSSIYFGMHYYIYKRIVANLLLSEQLARYLQLLFFIGGLSFISGEILSRRFSFSWLLMGGVFWMGIMAISFAVFLVRDILALMIPFSPRISTITALVVVSVMVAYSLFNAHQPPHLKKVEVKIKNLPASFQGTVIIQLSDLHLNGIKSEQWLQGIVERVNKCQPDIIVVTGDLIDRDLEKIKLYIPILQQLKAKSGIFSIPGNHEYYAGIENYLSCIRACGMVDVSNKVMLIKEKLQLAGLPDVTGKQYGYFQPALNKTLAACDPEKPLILITHAPLQFQEAVEGGVDFQISGHTHAGQIPPMDLIVRLIYKYPYGLSFYNSASIYTTCGTGTWGPPMRFSSRSEIVHFTLSPS</sequence>
<dbReference type="PANTHER" id="PTHR31302:SF0">
    <property type="entry name" value="TRANSMEMBRANE PROTEIN WITH METALLOPHOSPHOESTERASE DOMAIN"/>
    <property type="match status" value="1"/>
</dbReference>
<keyword evidence="1" id="KW-1133">Transmembrane helix</keyword>
<protein>
    <submittedName>
        <fullName evidence="3">Metallophosphoesterase</fullName>
    </submittedName>
</protein>
<evidence type="ECO:0000259" key="2">
    <source>
        <dbReference type="Pfam" id="PF00149"/>
    </source>
</evidence>
<gene>
    <name evidence="3" type="ORF">ACFL27_18385</name>
</gene>
<evidence type="ECO:0000313" key="4">
    <source>
        <dbReference type="Proteomes" id="UP001594351"/>
    </source>
</evidence>
<dbReference type="InterPro" id="IPR029052">
    <property type="entry name" value="Metallo-depent_PP-like"/>
</dbReference>